<name>A0A5B9QHL5_9BACT</name>
<dbReference type="GO" id="GO:0009225">
    <property type="term" value="P:nucleotide-sugar metabolic process"/>
    <property type="evidence" value="ECO:0007669"/>
    <property type="project" value="InterPro"/>
</dbReference>
<dbReference type="RefSeq" id="WP_148072355.1">
    <property type="nucleotide sequence ID" value="NZ_CP042913.1"/>
</dbReference>
<dbReference type="Gene3D" id="3.40.50.720">
    <property type="entry name" value="NAD(P)-binding Rossmann-like Domain"/>
    <property type="match status" value="1"/>
</dbReference>
<gene>
    <name evidence="9" type="primary">rfbB</name>
    <name evidence="9" type="ORF">Pr1d_08770</name>
</gene>
<evidence type="ECO:0000256" key="4">
    <source>
        <dbReference type="ARBA" id="ARBA00011990"/>
    </source>
</evidence>
<dbReference type="EC" id="4.2.1.46" evidence="4 7"/>
<evidence type="ECO:0000256" key="6">
    <source>
        <dbReference type="ARBA" id="ARBA00023239"/>
    </source>
</evidence>
<evidence type="ECO:0000313" key="10">
    <source>
        <dbReference type="Proteomes" id="UP000323917"/>
    </source>
</evidence>
<dbReference type="CDD" id="cd05246">
    <property type="entry name" value="dTDP_GD_SDR_e"/>
    <property type="match status" value="1"/>
</dbReference>
<evidence type="ECO:0000256" key="1">
    <source>
        <dbReference type="ARBA" id="ARBA00001539"/>
    </source>
</evidence>
<comment type="catalytic activity">
    <reaction evidence="1 7">
        <text>dTDP-alpha-D-glucose = dTDP-4-dehydro-6-deoxy-alpha-D-glucose + H2O</text>
        <dbReference type="Rhea" id="RHEA:17221"/>
        <dbReference type="ChEBI" id="CHEBI:15377"/>
        <dbReference type="ChEBI" id="CHEBI:57477"/>
        <dbReference type="ChEBI" id="CHEBI:57649"/>
        <dbReference type="EC" id="4.2.1.46"/>
    </reaction>
</comment>
<evidence type="ECO:0000259" key="8">
    <source>
        <dbReference type="Pfam" id="PF16363"/>
    </source>
</evidence>
<dbReference type="AlphaFoldDB" id="A0A5B9QHL5"/>
<dbReference type="InterPro" id="IPR036291">
    <property type="entry name" value="NAD(P)-bd_dom_sf"/>
</dbReference>
<evidence type="ECO:0000256" key="5">
    <source>
        <dbReference type="ARBA" id="ARBA00023027"/>
    </source>
</evidence>
<dbReference type="Gene3D" id="3.90.25.10">
    <property type="entry name" value="UDP-galactose 4-epimerase, domain 1"/>
    <property type="match status" value="1"/>
</dbReference>
<dbReference type="GO" id="GO:0008460">
    <property type="term" value="F:dTDP-glucose 4,6-dehydratase activity"/>
    <property type="evidence" value="ECO:0007669"/>
    <property type="project" value="UniProtKB-EC"/>
</dbReference>
<dbReference type="NCBIfam" id="TIGR01181">
    <property type="entry name" value="dTDP_gluc_dehyt"/>
    <property type="match status" value="1"/>
</dbReference>
<keyword evidence="10" id="KW-1185">Reference proteome</keyword>
<dbReference type="Proteomes" id="UP000323917">
    <property type="component" value="Chromosome"/>
</dbReference>
<proteinExistence type="inferred from homology"/>
<dbReference type="OrthoDB" id="258549at2"/>
<comment type="cofactor">
    <cofactor evidence="2 7">
        <name>NAD(+)</name>
        <dbReference type="ChEBI" id="CHEBI:57540"/>
    </cofactor>
</comment>
<feature type="domain" description="NAD(P)-binding" evidence="8">
    <location>
        <begin position="9"/>
        <end position="326"/>
    </location>
</feature>
<evidence type="ECO:0000256" key="2">
    <source>
        <dbReference type="ARBA" id="ARBA00001911"/>
    </source>
</evidence>
<dbReference type="PANTHER" id="PTHR43000">
    <property type="entry name" value="DTDP-D-GLUCOSE 4,6-DEHYDRATASE-RELATED"/>
    <property type="match status" value="1"/>
</dbReference>
<evidence type="ECO:0000313" key="9">
    <source>
        <dbReference type="EMBL" id="QEG33613.1"/>
    </source>
</evidence>
<dbReference type="Pfam" id="PF16363">
    <property type="entry name" value="GDP_Man_Dehyd"/>
    <property type="match status" value="1"/>
</dbReference>
<comment type="similarity">
    <text evidence="3 7">Belongs to the NAD(P)-dependent epimerase/dehydratase family. dTDP-glucose dehydratase subfamily.</text>
</comment>
<keyword evidence="5" id="KW-0520">NAD</keyword>
<sequence length="347" mass="38557">MSRSDHTILITGGAGFIGSSLVRSCLRDTTLTVINLDKLTYAGHRESLSEVLEDPRHTLIVGDISDRELVAQTLRDHRPQAIIHLAAESHVDRSIADPPSFATTNVLGTCVLLEAVTDYWQKLPTDDRAAFRFLNVSTDEVFGTAQPGEQFTEMSLLAPNSPYAASKAAGELLARSFGKTYGLPVVTANPSNNYGPRQHPEKLIPRMILAAARGEPLPVFGDGLYERDWLHVEDCCRALLAILDQAQPEERYLVGANQCLQNLEVVATICDLVDEFLDDRSSRRELIAHVIDRPGHDRRYAVDASVLRSKTSWQPQIKFDLGLRETVGWYLNHSDWVSAVLSKEISR</sequence>
<protein>
    <recommendedName>
        <fullName evidence="4 7">dTDP-glucose 4,6-dehydratase</fullName>
        <ecNumber evidence="4 7">4.2.1.46</ecNumber>
    </recommendedName>
</protein>
<reference evidence="9 10" key="1">
    <citation type="submission" date="2019-08" db="EMBL/GenBank/DDBJ databases">
        <title>Deep-cultivation of Planctomycetes and their phenomic and genomic characterization uncovers novel biology.</title>
        <authorList>
            <person name="Wiegand S."/>
            <person name="Jogler M."/>
            <person name="Boedeker C."/>
            <person name="Pinto D."/>
            <person name="Vollmers J."/>
            <person name="Rivas-Marin E."/>
            <person name="Kohn T."/>
            <person name="Peeters S.H."/>
            <person name="Heuer A."/>
            <person name="Rast P."/>
            <person name="Oberbeckmann S."/>
            <person name="Bunk B."/>
            <person name="Jeske O."/>
            <person name="Meyerdierks A."/>
            <person name="Storesund J.E."/>
            <person name="Kallscheuer N."/>
            <person name="Luecker S."/>
            <person name="Lage O.M."/>
            <person name="Pohl T."/>
            <person name="Merkel B.J."/>
            <person name="Hornburger P."/>
            <person name="Mueller R.-W."/>
            <person name="Bruemmer F."/>
            <person name="Labrenz M."/>
            <person name="Spormann A.M."/>
            <person name="Op den Camp H."/>
            <person name="Overmann J."/>
            <person name="Amann R."/>
            <person name="Jetten M.S.M."/>
            <person name="Mascher T."/>
            <person name="Medema M.H."/>
            <person name="Devos D.P."/>
            <person name="Kaster A.-K."/>
            <person name="Ovreas L."/>
            <person name="Rohde M."/>
            <person name="Galperin M.Y."/>
            <person name="Jogler C."/>
        </authorList>
    </citation>
    <scope>NUCLEOTIDE SEQUENCE [LARGE SCALE GENOMIC DNA]</scope>
    <source>
        <strain evidence="9 10">Pr1d</strain>
    </source>
</reference>
<dbReference type="EMBL" id="CP042913">
    <property type="protein sequence ID" value="QEG33613.1"/>
    <property type="molecule type" value="Genomic_DNA"/>
</dbReference>
<organism evidence="9 10">
    <name type="scientific">Bythopirellula goksoeyrii</name>
    <dbReference type="NCBI Taxonomy" id="1400387"/>
    <lineage>
        <taxon>Bacteria</taxon>
        <taxon>Pseudomonadati</taxon>
        <taxon>Planctomycetota</taxon>
        <taxon>Planctomycetia</taxon>
        <taxon>Pirellulales</taxon>
        <taxon>Lacipirellulaceae</taxon>
        <taxon>Bythopirellula</taxon>
    </lineage>
</organism>
<evidence type="ECO:0000256" key="3">
    <source>
        <dbReference type="ARBA" id="ARBA00008178"/>
    </source>
</evidence>
<evidence type="ECO:0000256" key="7">
    <source>
        <dbReference type="RuleBase" id="RU004473"/>
    </source>
</evidence>
<dbReference type="InterPro" id="IPR016040">
    <property type="entry name" value="NAD(P)-bd_dom"/>
</dbReference>
<dbReference type="KEGG" id="bgok:Pr1d_08770"/>
<accession>A0A5B9QHL5</accession>
<dbReference type="SUPFAM" id="SSF51735">
    <property type="entry name" value="NAD(P)-binding Rossmann-fold domains"/>
    <property type="match status" value="1"/>
</dbReference>
<dbReference type="InterPro" id="IPR005888">
    <property type="entry name" value="dTDP_Gluc_deHydtase"/>
</dbReference>
<keyword evidence="6 7" id="KW-0456">Lyase</keyword>